<dbReference type="AlphaFoldDB" id="A0A3D8PIW6"/>
<dbReference type="GO" id="GO:0003677">
    <property type="term" value="F:DNA binding"/>
    <property type="evidence" value="ECO:0007669"/>
    <property type="project" value="UniProtKB-UniRule"/>
</dbReference>
<dbReference type="SUPFAM" id="SSF48498">
    <property type="entry name" value="Tetracyclin repressor-like, C-terminal domain"/>
    <property type="match status" value="1"/>
</dbReference>
<reference evidence="7" key="1">
    <citation type="submission" date="2017-11" db="EMBL/GenBank/DDBJ databases">
        <authorList>
            <person name="Zhu W."/>
        </authorList>
    </citation>
    <scope>NUCLEOTIDE SEQUENCE [LARGE SCALE GENOMIC DNA]</scope>
    <source>
        <strain evidence="7">CAU 1183</strain>
    </source>
</reference>
<dbReference type="Proteomes" id="UP000257143">
    <property type="component" value="Unassembled WGS sequence"/>
</dbReference>
<dbReference type="SUPFAM" id="SSF46689">
    <property type="entry name" value="Homeodomain-like"/>
    <property type="match status" value="1"/>
</dbReference>
<keyword evidence="1" id="KW-0805">Transcription regulation</keyword>
<dbReference type="InterPro" id="IPR036271">
    <property type="entry name" value="Tet_transcr_reg_TetR-rel_C_sf"/>
</dbReference>
<evidence type="ECO:0000256" key="1">
    <source>
        <dbReference type="ARBA" id="ARBA00023015"/>
    </source>
</evidence>
<evidence type="ECO:0000256" key="4">
    <source>
        <dbReference type="PROSITE-ProRule" id="PRU00335"/>
    </source>
</evidence>
<dbReference type="PROSITE" id="PS50977">
    <property type="entry name" value="HTH_TETR_2"/>
    <property type="match status" value="1"/>
</dbReference>
<dbReference type="Pfam" id="PF00440">
    <property type="entry name" value="TetR_N"/>
    <property type="match status" value="1"/>
</dbReference>
<dbReference type="EMBL" id="PIOC01000033">
    <property type="protein sequence ID" value="RDW15168.1"/>
    <property type="molecule type" value="Genomic_DNA"/>
</dbReference>
<dbReference type="Gene3D" id="1.10.10.60">
    <property type="entry name" value="Homeodomain-like"/>
    <property type="match status" value="1"/>
</dbReference>
<evidence type="ECO:0000259" key="5">
    <source>
        <dbReference type="PROSITE" id="PS50977"/>
    </source>
</evidence>
<proteinExistence type="predicted"/>
<dbReference type="PANTHER" id="PTHR47506:SF6">
    <property type="entry name" value="HTH-TYPE TRANSCRIPTIONAL REPRESSOR NEMR"/>
    <property type="match status" value="1"/>
</dbReference>
<accession>A0A3D8PIW6</accession>
<dbReference type="OrthoDB" id="9812993at2"/>
<sequence>MNRKRMTQEERKQETRKMLLDSAAEIFAQLGFHGASVDKIAEFAGYSKGAVYANFNSKEELFLALLEQKMKRDLDTIHQIMKQQHSIDHFIEKMDYYFDLDRQTNRVWSILNMEFLLYAMRQESVRQKWTAMIEESVGQISGVIEKMMEQENRVSTLSAEEFAWTILSLGNGMAILHYISEGRAPLNLYGKALQSIIKPS</sequence>
<dbReference type="GO" id="GO:0045892">
    <property type="term" value="P:negative regulation of DNA-templated transcription"/>
    <property type="evidence" value="ECO:0007669"/>
    <property type="project" value="UniProtKB-ARBA"/>
</dbReference>
<dbReference type="InterPro" id="IPR009057">
    <property type="entry name" value="Homeodomain-like_sf"/>
</dbReference>
<organism evidence="6 7">
    <name type="scientific">Oceanobacillus arenosus</name>
    <dbReference type="NCBI Taxonomy" id="1229153"/>
    <lineage>
        <taxon>Bacteria</taxon>
        <taxon>Bacillati</taxon>
        <taxon>Bacillota</taxon>
        <taxon>Bacilli</taxon>
        <taxon>Bacillales</taxon>
        <taxon>Bacillaceae</taxon>
        <taxon>Oceanobacillus</taxon>
    </lineage>
</organism>
<dbReference type="RefSeq" id="WP_115774925.1">
    <property type="nucleotide sequence ID" value="NZ_PIOC01000033.1"/>
</dbReference>
<dbReference type="FunFam" id="1.10.10.60:FF:000141">
    <property type="entry name" value="TetR family transcriptional regulator"/>
    <property type="match status" value="1"/>
</dbReference>
<name>A0A3D8PIW6_9BACI</name>
<evidence type="ECO:0000256" key="2">
    <source>
        <dbReference type="ARBA" id="ARBA00023125"/>
    </source>
</evidence>
<dbReference type="PANTHER" id="PTHR47506">
    <property type="entry name" value="TRANSCRIPTIONAL REGULATORY PROTEIN"/>
    <property type="match status" value="1"/>
</dbReference>
<dbReference type="InterPro" id="IPR001647">
    <property type="entry name" value="HTH_TetR"/>
</dbReference>
<evidence type="ECO:0000256" key="3">
    <source>
        <dbReference type="ARBA" id="ARBA00023163"/>
    </source>
</evidence>
<evidence type="ECO:0000313" key="6">
    <source>
        <dbReference type="EMBL" id="RDW15168.1"/>
    </source>
</evidence>
<dbReference type="Gene3D" id="1.10.357.10">
    <property type="entry name" value="Tetracycline Repressor, domain 2"/>
    <property type="match status" value="1"/>
</dbReference>
<feature type="DNA-binding region" description="H-T-H motif" evidence="4">
    <location>
        <begin position="36"/>
        <end position="55"/>
    </location>
</feature>
<evidence type="ECO:0000313" key="7">
    <source>
        <dbReference type="Proteomes" id="UP000257143"/>
    </source>
</evidence>
<comment type="caution">
    <text evidence="6">The sequence shown here is derived from an EMBL/GenBank/DDBJ whole genome shotgun (WGS) entry which is preliminary data.</text>
</comment>
<keyword evidence="3" id="KW-0804">Transcription</keyword>
<keyword evidence="7" id="KW-1185">Reference proteome</keyword>
<protein>
    <submittedName>
        <fullName evidence="6">TetR/AcrR family transcriptional regulator</fullName>
    </submittedName>
</protein>
<dbReference type="PRINTS" id="PR00455">
    <property type="entry name" value="HTHTETR"/>
</dbReference>
<keyword evidence="2 4" id="KW-0238">DNA-binding</keyword>
<gene>
    <name evidence="6" type="ORF">CWR48_19240</name>
</gene>
<feature type="domain" description="HTH tetR-type" evidence="5">
    <location>
        <begin position="13"/>
        <end position="73"/>
    </location>
</feature>